<dbReference type="Proteomes" id="UP001430848">
    <property type="component" value="Unassembled WGS sequence"/>
</dbReference>
<accession>A0ABR1P195</accession>
<evidence type="ECO:0000313" key="2">
    <source>
        <dbReference type="EMBL" id="KAK7723277.1"/>
    </source>
</evidence>
<dbReference type="InterPro" id="IPR011009">
    <property type="entry name" value="Kinase-like_dom_sf"/>
</dbReference>
<feature type="domain" description="Protein kinase" evidence="1">
    <location>
        <begin position="1"/>
        <end position="132"/>
    </location>
</feature>
<dbReference type="SUPFAM" id="SSF56112">
    <property type="entry name" value="Protein kinase-like (PK-like)"/>
    <property type="match status" value="1"/>
</dbReference>
<evidence type="ECO:0000259" key="1">
    <source>
        <dbReference type="PROSITE" id="PS50011"/>
    </source>
</evidence>
<dbReference type="InterPro" id="IPR000719">
    <property type="entry name" value="Prot_kinase_dom"/>
</dbReference>
<gene>
    <name evidence="2" type="ORF">SLS63_008930</name>
</gene>
<organism evidence="2 3">
    <name type="scientific">Diaporthe eres</name>
    <name type="common">Phomopsis oblonga</name>
    <dbReference type="NCBI Taxonomy" id="83184"/>
    <lineage>
        <taxon>Eukaryota</taxon>
        <taxon>Fungi</taxon>
        <taxon>Dikarya</taxon>
        <taxon>Ascomycota</taxon>
        <taxon>Pezizomycotina</taxon>
        <taxon>Sordariomycetes</taxon>
        <taxon>Sordariomycetidae</taxon>
        <taxon>Diaporthales</taxon>
        <taxon>Diaporthaceae</taxon>
        <taxon>Diaporthe</taxon>
        <taxon>Diaporthe eres species complex</taxon>
    </lineage>
</organism>
<dbReference type="EMBL" id="JAKNSF020000061">
    <property type="protein sequence ID" value="KAK7723277.1"/>
    <property type="molecule type" value="Genomic_DNA"/>
</dbReference>
<name>A0ABR1P195_DIAER</name>
<proteinExistence type="predicted"/>
<evidence type="ECO:0000313" key="3">
    <source>
        <dbReference type="Proteomes" id="UP001430848"/>
    </source>
</evidence>
<protein>
    <recommendedName>
        <fullName evidence="1">Protein kinase domain-containing protein</fullName>
    </recommendedName>
</protein>
<keyword evidence="3" id="KW-1185">Reference proteome</keyword>
<reference evidence="2 3" key="1">
    <citation type="submission" date="2024-02" db="EMBL/GenBank/DDBJ databases">
        <title>De novo assembly and annotation of 12 fungi associated with fruit tree decline syndrome in Ontario, Canada.</title>
        <authorList>
            <person name="Sulman M."/>
            <person name="Ellouze W."/>
            <person name="Ilyukhin E."/>
        </authorList>
    </citation>
    <scope>NUCLEOTIDE SEQUENCE [LARGE SCALE GENOMIC DNA]</scope>
    <source>
        <strain evidence="2 3">M169</strain>
    </source>
</reference>
<comment type="caution">
    <text evidence="2">The sequence shown here is derived from an EMBL/GenBank/DDBJ whole genome shotgun (WGS) entry which is preliminary data.</text>
</comment>
<dbReference type="Gene3D" id="1.10.510.10">
    <property type="entry name" value="Transferase(Phosphotransferase) domain 1"/>
    <property type="match status" value="1"/>
</dbReference>
<sequence length="143" mass="16572">MDYPEATLQLHWGTATDVWSFGNAILSLLYGGDYHLFNPAIEGLTPDDDDYFFTVLKRMYKFFGPFPSNYSDNPDTMTVINFFNNSGPPEKPFRLVTTKEISAADKKFLLKVMKLDPRERPTVEELLEDEWFTEESEDTRIPL</sequence>
<dbReference type="PROSITE" id="PS50011">
    <property type="entry name" value="PROTEIN_KINASE_DOM"/>
    <property type="match status" value="1"/>
</dbReference>